<evidence type="ECO:0000313" key="7">
    <source>
        <dbReference type="EMBL" id="RCK70300.1"/>
    </source>
</evidence>
<comment type="subcellular location">
    <subcellularLocation>
        <location evidence="1">Cell membrane</location>
        <topology evidence="1">Multi-pass membrane protein</topology>
    </subcellularLocation>
</comment>
<evidence type="ECO:0000256" key="4">
    <source>
        <dbReference type="ARBA" id="ARBA00022989"/>
    </source>
</evidence>
<feature type="transmembrane region" description="Helical" evidence="6">
    <location>
        <begin position="191"/>
        <end position="209"/>
    </location>
</feature>
<evidence type="ECO:0000256" key="1">
    <source>
        <dbReference type="ARBA" id="ARBA00004651"/>
    </source>
</evidence>
<dbReference type="GO" id="GO:0005886">
    <property type="term" value="C:plasma membrane"/>
    <property type="evidence" value="ECO:0007669"/>
    <property type="project" value="UniProtKB-SubCell"/>
</dbReference>
<dbReference type="Gene3D" id="1.20.1250.20">
    <property type="entry name" value="MFS general substrate transporter like domains"/>
    <property type="match status" value="1"/>
</dbReference>
<dbReference type="SUPFAM" id="SSF103473">
    <property type="entry name" value="MFS general substrate transporter"/>
    <property type="match status" value="1"/>
</dbReference>
<evidence type="ECO:0000256" key="2">
    <source>
        <dbReference type="ARBA" id="ARBA00022475"/>
    </source>
</evidence>
<dbReference type="InterPro" id="IPR011701">
    <property type="entry name" value="MFS"/>
</dbReference>
<dbReference type="PANTHER" id="PTHR23513">
    <property type="entry name" value="INTEGRAL MEMBRANE EFFLUX PROTEIN-RELATED"/>
    <property type="match status" value="1"/>
</dbReference>
<keyword evidence="5 6" id="KW-0472">Membrane</keyword>
<feature type="transmembrane region" description="Helical" evidence="6">
    <location>
        <begin position="327"/>
        <end position="346"/>
    </location>
</feature>
<dbReference type="Proteomes" id="UP000252770">
    <property type="component" value="Unassembled WGS sequence"/>
</dbReference>
<dbReference type="EMBL" id="QOUI01000003">
    <property type="protein sequence ID" value="RCK70300.1"/>
    <property type="molecule type" value="Genomic_DNA"/>
</dbReference>
<sequence>MVGSVEFVKALRRLWRHQLFRRLVAVRIAVQATDGMVQVGMAAYLLLDPRFQTTGADIVAVMAIMFLPFSVVGPFVSGVLDRWNRRQAVIVTDVIRIGLSLGMAALVVVGTGTALTLGLFYLAALLTMSLNRFALAGMSAALAHTVDEDEYLLASSVMPTVGPAGVVIGGGAAFAIRTLVGPWQGTQAADALIFVVCAAGFALTVVLALRIPRGALGPDAARQLAARRTSVRAEVVGVVTGLADAVRHTVHRRPAALGLLTIALQRIGYGMVMVAAILVYRNTFYDVADVDAATAAFGLWAGATAVGFVLSGAVTPFFVARIGLRRWIVTVLVAAGVLQVVPGSIITQPTLVVAGFLLGVAAQSLKIGVDTLVQAHVDEAYKGRVFVVYDMIFNTTQVGAAVLAAALLPASGVSVPVYVGIGVWILAVAVLFARSSARIGPALFEKGTEDLLGTPATDPAPDVARR</sequence>
<feature type="transmembrane region" description="Helical" evidence="6">
    <location>
        <begin position="257"/>
        <end position="280"/>
    </location>
</feature>
<keyword evidence="3 6" id="KW-0812">Transmembrane</keyword>
<feature type="transmembrane region" description="Helical" evidence="6">
    <location>
        <begin position="23"/>
        <end position="46"/>
    </location>
</feature>
<gene>
    <name evidence="7" type="ORF">DT076_06495</name>
</gene>
<evidence type="ECO:0000256" key="3">
    <source>
        <dbReference type="ARBA" id="ARBA00022692"/>
    </source>
</evidence>
<feature type="transmembrane region" description="Helical" evidence="6">
    <location>
        <begin position="101"/>
        <end position="123"/>
    </location>
</feature>
<proteinExistence type="predicted"/>
<dbReference type="Pfam" id="PF07690">
    <property type="entry name" value="MFS_1"/>
    <property type="match status" value="1"/>
</dbReference>
<comment type="caution">
    <text evidence="7">The sequence shown here is derived from an EMBL/GenBank/DDBJ whole genome shotgun (WGS) entry which is preliminary data.</text>
</comment>
<keyword evidence="2" id="KW-1003">Cell membrane</keyword>
<keyword evidence="8" id="KW-1185">Reference proteome</keyword>
<evidence type="ECO:0000256" key="5">
    <source>
        <dbReference type="ARBA" id="ARBA00023136"/>
    </source>
</evidence>
<protein>
    <submittedName>
        <fullName evidence="7">MFS transporter</fullName>
    </submittedName>
</protein>
<dbReference type="InterPro" id="IPR036259">
    <property type="entry name" value="MFS_trans_sf"/>
</dbReference>
<dbReference type="PANTHER" id="PTHR23513:SF17">
    <property type="entry name" value="MEMBRANE PROTEIN"/>
    <property type="match status" value="1"/>
</dbReference>
<name>A0A367YWV1_9ACTN</name>
<feature type="transmembrane region" description="Helical" evidence="6">
    <location>
        <begin position="300"/>
        <end position="320"/>
    </location>
</feature>
<accession>A0A367YWV1</accession>
<feature type="transmembrane region" description="Helical" evidence="6">
    <location>
        <begin position="58"/>
        <end position="80"/>
    </location>
</feature>
<evidence type="ECO:0000256" key="6">
    <source>
        <dbReference type="SAM" id="Phobius"/>
    </source>
</evidence>
<feature type="transmembrane region" description="Helical" evidence="6">
    <location>
        <begin position="385"/>
        <end position="409"/>
    </location>
</feature>
<reference evidence="7 8" key="1">
    <citation type="submission" date="2018-07" db="EMBL/GenBank/DDBJ databases">
        <title>Desertimonas flava gen. nov. sp. nov.</title>
        <authorList>
            <person name="Liu S."/>
        </authorList>
    </citation>
    <scope>NUCLEOTIDE SEQUENCE [LARGE SCALE GENOMIC DNA]</scope>
    <source>
        <strain evidence="7 8">16Sb5-5</strain>
    </source>
</reference>
<organism evidence="7 8">
    <name type="scientific">Desertihabitans brevis</name>
    <dbReference type="NCBI Taxonomy" id="2268447"/>
    <lineage>
        <taxon>Bacteria</taxon>
        <taxon>Bacillati</taxon>
        <taxon>Actinomycetota</taxon>
        <taxon>Actinomycetes</taxon>
        <taxon>Propionibacteriales</taxon>
        <taxon>Propionibacteriaceae</taxon>
        <taxon>Desertihabitans</taxon>
    </lineage>
</organism>
<keyword evidence="4 6" id="KW-1133">Transmembrane helix</keyword>
<feature type="transmembrane region" description="Helical" evidence="6">
    <location>
        <begin position="352"/>
        <end position="373"/>
    </location>
</feature>
<dbReference type="GO" id="GO:0022857">
    <property type="term" value="F:transmembrane transporter activity"/>
    <property type="evidence" value="ECO:0007669"/>
    <property type="project" value="InterPro"/>
</dbReference>
<evidence type="ECO:0000313" key="8">
    <source>
        <dbReference type="Proteomes" id="UP000252770"/>
    </source>
</evidence>
<feature type="transmembrane region" description="Helical" evidence="6">
    <location>
        <begin position="415"/>
        <end position="433"/>
    </location>
</feature>
<dbReference type="AlphaFoldDB" id="A0A367YWV1"/>